<dbReference type="EMBL" id="LXHC01000028">
    <property type="protein sequence ID" value="OAU94395.1"/>
    <property type="molecule type" value="Genomic_DNA"/>
</dbReference>
<evidence type="ECO:0000259" key="8">
    <source>
        <dbReference type="Pfam" id="PF00924"/>
    </source>
</evidence>
<keyword evidence="7" id="KW-0997">Cell inner membrane</keyword>
<dbReference type="Gene3D" id="1.10.287.1260">
    <property type="match status" value="1"/>
</dbReference>
<dbReference type="SUPFAM" id="SSF82689">
    <property type="entry name" value="Mechanosensitive channel protein MscS (YggB), C-terminal domain"/>
    <property type="match status" value="1"/>
</dbReference>
<dbReference type="InterPro" id="IPR010920">
    <property type="entry name" value="LSM_dom_sf"/>
</dbReference>
<dbReference type="GO" id="GO:0005886">
    <property type="term" value="C:plasma membrane"/>
    <property type="evidence" value="ECO:0007669"/>
    <property type="project" value="UniProtKB-SubCell"/>
</dbReference>
<dbReference type="OrthoDB" id="9809206at2"/>
<feature type="domain" description="Mechanosensitive ion channel MscS" evidence="8">
    <location>
        <begin position="156"/>
        <end position="220"/>
    </location>
</feature>
<keyword evidence="7" id="KW-0406">Ion transport</keyword>
<comment type="subcellular location">
    <subcellularLocation>
        <location evidence="7">Cell inner membrane</location>
        <topology evidence="7">Multi-pass membrane protein</topology>
    </subcellularLocation>
    <subcellularLocation>
        <location evidence="1">Cell membrane</location>
        <topology evidence="1">Multi-pass membrane protein</topology>
    </subcellularLocation>
</comment>
<sequence length="344" mass="36996">MSQSNKAASGESNTVVRTVADTAETAKEVATDAARLTKDTLEHGANDTLQFLGVPIDINTLTQLAIDFSGRLVLALLIFFVGQWIGKRIVGIAKHIMVKSRLDRTAANFLGNLLYGLMLVTVILASLNKLGVNTNSFVAVLGAAGVAIGVSLKDQLSNLAAGVLIVIFRPFGRGDLVEIGGKLGTVLDISLVNTRIRTAHNHEIIIPNGDIMTSASINYSSLPNRRVDVEVGIGYNADIQAARKVMIGLAEAHPNVLDDPKPTVIVTALADSSVDLALRVWTNNDDWFMTQADLLEQVKYAFDEAGIDIPFPNRTVQIEGLQMDKVKTIFESNAKHSEPNSSNP</sequence>
<dbReference type="InterPro" id="IPR023408">
    <property type="entry name" value="MscS_beta-dom_sf"/>
</dbReference>
<evidence type="ECO:0000259" key="9">
    <source>
        <dbReference type="Pfam" id="PF21082"/>
    </source>
</evidence>
<dbReference type="Proteomes" id="UP000078228">
    <property type="component" value="Unassembled WGS sequence"/>
</dbReference>
<evidence type="ECO:0000313" key="10">
    <source>
        <dbReference type="EMBL" id="OAU94395.1"/>
    </source>
</evidence>
<name>A0A198UDA9_MORCA</name>
<dbReference type="SUPFAM" id="SSF50182">
    <property type="entry name" value="Sm-like ribonucleoproteins"/>
    <property type="match status" value="1"/>
</dbReference>
<comment type="function">
    <text evidence="7">Mechanosensitive channel that participates in the regulation of osmotic pressure changes within the cell, opening in response to stretch forces in the membrane lipid bilayer, without the need for other proteins. Contributes to normal resistance to hypoosmotic shock. Forms an ion channel of 1.0 nanosiemens conductance with a slight preference for anions.</text>
</comment>
<dbReference type="Pfam" id="PF00924">
    <property type="entry name" value="MS_channel_2nd"/>
    <property type="match status" value="1"/>
</dbReference>
<dbReference type="InterPro" id="IPR006685">
    <property type="entry name" value="MscS_channel_2nd"/>
</dbReference>
<dbReference type="InterPro" id="IPR045275">
    <property type="entry name" value="MscS_archaea/bacteria_type"/>
</dbReference>
<dbReference type="Gene3D" id="3.30.70.100">
    <property type="match status" value="1"/>
</dbReference>
<feature type="transmembrane region" description="Helical" evidence="7">
    <location>
        <begin position="107"/>
        <end position="127"/>
    </location>
</feature>
<dbReference type="PANTHER" id="PTHR30221">
    <property type="entry name" value="SMALL-CONDUCTANCE MECHANOSENSITIVE CHANNEL"/>
    <property type="match status" value="1"/>
</dbReference>
<evidence type="ECO:0000313" key="11">
    <source>
        <dbReference type="Proteomes" id="UP000078228"/>
    </source>
</evidence>
<dbReference type="GO" id="GO:0008381">
    <property type="term" value="F:mechanosensitive monoatomic ion channel activity"/>
    <property type="evidence" value="ECO:0007669"/>
    <property type="project" value="InterPro"/>
</dbReference>
<evidence type="ECO:0000256" key="6">
    <source>
        <dbReference type="ARBA" id="ARBA00023136"/>
    </source>
</evidence>
<dbReference type="InterPro" id="IPR011066">
    <property type="entry name" value="MscS_channel_C_sf"/>
</dbReference>
<keyword evidence="4 7" id="KW-0812">Transmembrane</keyword>
<dbReference type="eggNOG" id="COG0668">
    <property type="taxonomic scope" value="Bacteria"/>
</dbReference>
<dbReference type="PATRIC" id="fig|480.237.peg.335"/>
<feature type="domain" description="Mechanosensitive ion channel MscS C-terminal" evidence="9">
    <location>
        <begin position="227"/>
        <end position="309"/>
    </location>
</feature>
<comment type="similarity">
    <text evidence="2 7">Belongs to the MscS (TC 1.A.23) family.</text>
</comment>
<evidence type="ECO:0000256" key="4">
    <source>
        <dbReference type="ARBA" id="ARBA00022692"/>
    </source>
</evidence>
<accession>A0A198UDA9</accession>
<keyword evidence="6 7" id="KW-0472">Membrane</keyword>
<feature type="transmembrane region" description="Helical" evidence="7">
    <location>
        <begin position="133"/>
        <end position="152"/>
    </location>
</feature>
<evidence type="ECO:0000256" key="3">
    <source>
        <dbReference type="ARBA" id="ARBA00022475"/>
    </source>
</evidence>
<dbReference type="Gene3D" id="2.30.30.60">
    <property type="match status" value="1"/>
</dbReference>
<proteinExistence type="inferred from homology"/>
<reference evidence="10 11" key="1">
    <citation type="journal article" date="2016" name="Genome Biol. Evol.">
        <title>Comparative Genomic Analyses of the Moraxella catarrhalis Serosensitive and Seroresistant Lineages Demonstrate Their Independent Evolution.</title>
        <authorList>
            <person name="Earl J.P."/>
            <person name="de Vries S.P."/>
            <person name="Ahmed A."/>
            <person name="Powell E."/>
            <person name="Schultz M.P."/>
            <person name="Hermans P.W."/>
            <person name="Hill D.J."/>
            <person name="Zhou Z."/>
            <person name="Constantinidou C.I."/>
            <person name="Hu F.Z."/>
            <person name="Bootsma H.J."/>
            <person name="Ehrlich G.D."/>
        </authorList>
    </citation>
    <scope>NUCLEOTIDE SEQUENCE [LARGE SCALE GENOMIC DNA]</scope>
    <source>
        <strain evidence="10 11">Z7542</strain>
    </source>
</reference>
<dbReference type="RefSeq" id="WP_064610816.1">
    <property type="nucleotide sequence ID" value="NZ_LXHB01000053.1"/>
</dbReference>
<comment type="caution">
    <text evidence="7">Lacks conserved residue(s) required for the propagation of feature annotation.</text>
</comment>
<comment type="subunit">
    <text evidence="7">Homoheptamer.</text>
</comment>
<dbReference type="AlphaFoldDB" id="A0A198UDA9"/>
<protein>
    <recommendedName>
        <fullName evidence="7">Small-conductance mechanosensitive channel</fullName>
    </recommendedName>
</protein>
<evidence type="ECO:0000256" key="1">
    <source>
        <dbReference type="ARBA" id="ARBA00004651"/>
    </source>
</evidence>
<dbReference type="SUPFAM" id="SSF82861">
    <property type="entry name" value="Mechanosensitive channel protein MscS (YggB), transmembrane region"/>
    <property type="match status" value="1"/>
</dbReference>
<dbReference type="PANTHER" id="PTHR30221:SF1">
    <property type="entry name" value="SMALL-CONDUCTANCE MECHANOSENSITIVE CHANNEL"/>
    <property type="match status" value="1"/>
</dbReference>
<organism evidence="10 11">
    <name type="scientific">Moraxella catarrhalis</name>
    <name type="common">Branhamella catarrhalis</name>
    <dbReference type="NCBI Taxonomy" id="480"/>
    <lineage>
        <taxon>Bacteria</taxon>
        <taxon>Pseudomonadati</taxon>
        <taxon>Pseudomonadota</taxon>
        <taxon>Gammaproteobacteria</taxon>
        <taxon>Moraxellales</taxon>
        <taxon>Moraxellaceae</taxon>
        <taxon>Moraxella</taxon>
    </lineage>
</organism>
<keyword evidence="5 7" id="KW-1133">Transmembrane helix</keyword>
<dbReference type="InterPro" id="IPR049278">
    <property type="entry name" value="MS_channel_C"/>
</dbReference>
<dbReference type="Pfam" id="PF21082">
    <property type="entry name" value="MS_channel_3rd"/>
    <property type="match status" value="1"/>
</dbReference>
<evidence type="ECO:0000256" key="5">
    <source>
        <dbReference type="ARBA" id="ARBA00022989"/>
    </source>
</evidence>
<gene>
    <name evidence="10" type="ORF">AO384_1752</name>
</gene>
<evidence type="ECO:0000256" key="2">
    <source>
        <dbReference type="ARBA" id="ARBA00008017"/>
    </source>
</evidence>
<comment type="caution">
    <text evidence="10">The sequence shown here is derived from an EMBL/GenBank/DDBJ whole genome shotgun (WGS) entry which is preliminary data.</text>
</comment>
<evidence type="ECO:0000256" key="7">
    <source>
        <dbReference type="RuleBase" id="RU369025"/>
    </source>
</evidence>
<keyword evidence="11" id="KW-1185">Reference proteome</keyword>
<dbReference type="InterPro" id="IPR011014">
    <property type="entry name" value="MscS_channel_TM-2"/>
</dbReference>
<keyword evidence="7" id="KW-0813">Transport</keyword>
<feature type="transmembrane region" description="Helical" evidence="7">
    <location>
        <begin position="68"/>
        <end position="86"/>
    </location>
</feature>
<keyword evidence="3" id="KW-1003">Cell membrane</keyword>
<keyword evidence="7" id="KW-0407">Ion channel</keyword>